<evidence type="ECO:0000313" key="2">
    <source>
        <dbReference type="Proteomes" id="UP000775213"/>
    </source>
</evidence>
<dbReference type="Proteomes" id="UP000775213">
    <property type="component" value="Unassembled WGS sequence"/>
</dbReference>
<comment type="caution">
    <text evidence="1">The sequence shown here is derived from an EMBL/GenBank/DDBJ whole genome shotgun (WGS) entry which is preliminary data.</text>
</comment>
<proteinExistence type="predicted"/>
<gene>
    <name evidence="1" type="ORF">IEQ34_016825</name>
</gene>
<dbReference type="AlphaFoldDB" id="A0AAV7GEQ1"/>
<organism evidence="1 2">
    <name type="scientific">Dendrobium chrysotoxum</name>
    <name type="common">Orchid</name>
    <dbReference type="NCBI Taxonomy" id="161865"/>
    <lineage>
        <taxon>Eukaryota</taxon>
        <taxon>Viridiplantae</taxon>
        <taxon>Streptophyta</taxon>
        <taxon>Embryophyta</taxon>
        <taxon>Tracheophyta</taxon>
        <taxon>Spermatophyta</taxon>
        <taxon>Magnoliopsida</taxon>
        <taxon>Liliopsida</taxon>
        <taxon>Asparagales</taxon>
        <taxon>Orchidaceae</taxon>
        <taxon>Epidendroideae</taxon>
        <taxon>Malaxideae</taxon>
        <taxon>Dendrobiinae</taxon>
        <taxon>Dendrobium</taxon>
    </lineage>
</organism>
<reference evidence="1 2" key="1">
    <citation type="journal article" date="2021" name="Hortic Res">
        <title>Chromosome-scale assembly of the Dendrobium chrysotoxum genome enhances the understanding of orchid evolution.</title>
        <authorList>
            <person name="Zhang Y."/>
            <person name="Zhang G.Q."/>
            <person name="Zhang D."/>
            <person name="Liu X.D."/>
            <person name="Xu X.Y."/>
            <person name="Sun W.H."/>
            <person name="Yu X."/>
            <person name="Zhu X."/>
            <person name="Wang Z.W."/>
            <person name="Zhao X."/>
            <person name="Zhong W.Y."/>
            <person name="Chen H."/>
            <person name="Yin W.L."/>
            <person name="Huang T."/>
            <person name="Niu S.C."/>
            <person name="Liu Z.J."/>
        </authorList>
    </citation>
    <scope>NUCLEOTIDE SEQUENCE [LARGE SCALE GENOMIC DNA]</scope>
    <source>
        <strain evidence="1">Lindl</strain>
    </source>
</reference>
<dbReference type="PROSITE" id="PS51257">
    <property type="entry name" value="PROKAR_LIPOPROTEIN"/>
    <property type="match status" value="1"/>
</dbReference>
<name>A0AAV7GEQ1_DENCH</name>
<protein>
    <submittedName>
        <fullName evidence="1">Uncharacterized protein</fullName>
    </submittedName>
</protein>
<sequence>MGGSRFISQFYLLGGCLVSDLKLDYARFCQTIFERPVSPDSGQNNFSLKAADFFTPRAPSNAELVGLGRLQQA</sequence>
<accession>A0AAV7GEQ1</accession>
<keyword evidence="2" id="KW-1185">Reference proteome</keyword>
<dbReference type="EMBL" id="JAGFBR010000015">
    <property type="protein sequence ID" value="KAH0454901.1"/>
    <property type="molecule type" value="Genomic_DNA"/>
</dbReference>
<evidence type="ECO:0000313" key="1">
    <source>
        <dbReference type="EMBL" id="KAH0454901.1"/>
    </source>
</evidence>